<dbReference type="VEuPathDB" id="FungiDB:PV06_01245"/>
<dbReference type="STRING" id="215243.A0A0D2CFK2"/>
<reference evidence="4 5" key="1">
    <citation type="submission" date="2015-01" db="EMBL/GenBank/DDBJ databases">
        <title>The Genome Sequence of Exophiala oligosperma CBS72588.</title>
        <authorList>
            <consortium name="The Broad Institute Genomics Platform"/>
            <person name="Cuomo C."/>
            <person name="de Hoog S."/>
            <person name="Gorbushina A."/>
            <person name="Stielow B."/>
            <person name="Teixiera M."/>
            <person name="Abouelleil A."/>
            <person name="Chapman S.B."/>
            <person name="Priest M."/>
            <person name="Young S.K."/>
            <person name="Wortman J."/>
            <person name="Nusbaum C."/>
            <person name="Birren B."/>
        </authorList>
    </citation>
    <scope>NUCLEOTIDE SEQUENCE [LARGE SCALE GENOMIC DNA]</scope>
    <source>
        <strain evidence="4 5">CBS 72588</strain>
    </source>
</reference>
<dbReference type="InterPro" id="IPR052766">
    <property type="entry name" value="S41A_metabolite_peptidase"/>
</dbReference>
<feature type="domain" description="CPAF-like PDZ" evidence="3">
    <location>
        <begin position="177"/>
        <end position="295"/>
    </location>
</feature>
<dbReference type="GeneID" id="27353319"/>
<sequence length="836" mass="88948">MVRALASICAVAGLCFAHIVTASTITAAPDALEPRAAPTSTNIACGYASSASKSYLSAHPSATSVEIPAALAYECLKSIPNIQGPAIRLINSLRTYLEFQSTIEYLQKPPSGFLFPPVDLYGELNKIEDKVLGGQYESEYDMQVDIFSLLSSAHDGHLSWLGDLLAVFEFLRGGADNLGLVSVSMDGKEVPQVYLASDLISNNAAVTKVQPVTGYIPSPVESIDGVDVVTFLLTQSMVGSSQDPDALWNQNFFQIGNQAVRYFAGPLYYPGPATNVTFTNGTTHHISNVAIVRLPLDGIATGEDAYSIFCPGALESVTASASSSAASSTAQATSTTETPSSPTIPLYPYPVIKHSADSVAGYYLNDTGYTDVAILQVRDFQAADENPLTYSMEFQTVVQKFLNAAVKTGKRKLIVDFQGNPGGSIDLGTDLFAQLFPSIPPNSKSNMRDHLGFWILGNIASSNATAALQTPDGGEDELVSELTYTPLSYQSVVTDNLTAFSDFNSFYGPNEIYGANFSAFFQNNYTDASASDFDGVGIVITGTNNRTNFRQPFAPQDIVVLYDGYCASTCTVVSEYLKTLAGVQFVAVGGRPQSGPMQAVGGVKGTQVYEFLGNIDNWVTLWESPENTLLDLANGTIWTNFTLEPILRSEAANLGAGAAGGVNGRNHFRFGDESETPLQFVYEAADCRLWWTKEMLYDPVFLWERVASVAFNERKGTQFNSKYCIGGSTGHPTSISGGWKTGTLGPQTPPANAGASVDGWKLTGRPLGDGGNGNGSVGQGLGSTTGTGTKVENNAVTDDAVDNNTALSSMKTACASYSGDKWLVKLVCNALGVKVD</sequence>
<dbReference type="PANTHER" id="PTHR37049:SF4">
    <property type="entry name" value="RHODANESE DOMAIN-CONTAINING PROTEIN"/>
    <property type="match status" value="1"/>
</dbReference>
<feature type="signal peptide" evidence="2">
    <location>
        <begin position="1"/>
        <end position="22"/>
    </location>
</feature>
<dbReference type="PANTHER" id="PTHR37049">
    <property type="entry name" value="PEPTIDASE S41 FAMILY PROTEIN"/>
    <property type="match status" value="1"/>
</dbReference>
<dbReference type="Pfam" id="PF23658">
    <property type="entry name" value="PDZ_CPAF_rel"/>
    <property type="match status" value="1"/>
</dbReference>
<gene>
    <name evidence="4" type="ORF">PV06_01245</name>
</gene>
<dbReference type="EMBL" id="KN847332">
    <property type="protein sequence ID" value="KIW48677.1"/>
    <property type="molecule type" value="Genomic_DNA"/>
</dbReference>
<feature type="chain" id="PRO_5002250583" description="CPAF-like PDZ domain-containing protein" evidence="2">
    <location>
        <begin position="23"/>
        <end position="836"/>
    </location>
</feature>
<evidence type="ECO:0000313" key="4">
    <source>
        <dbReference type="EMBL" id="KIW48677.1"/>
    </source>
</evidence>
<dbReference type="SUPFAM" id="SSF52096">
    <property type="entry name" value="ClpP/crotonase"/>
    <property type="match status" value="1"/>
</dbReference>
<feature type="region of interest" description="Disordered" evidence="1">
    <location>
        <begin position="767"/>
        <end position="793"/>
    </location>
</feature>
<dbReference type="InterPro" id="IPR029045">
    <property type="entry name" value="ClpP/crotonase-like_dom_sf"/>
</dbReference>
<dbReference type="AlphaFoldDB" id="A0A0D2CFK2"/>
<feature type="compositionally biased region" description="Gly residues" evidence="1">
    <location>
        <begin position="767"/>
        <end position="785"/>
    </location>
</feature>
<evidence type="ECO:0000256" key="2">
    <source>
        <dbReference type="SAM" id="SignalP"/>
    </source>
</evidence>
<dbReference type="Proteomes" id="UP000053342">
    <property type="component" value="Unassembled WGS sequence"/>
</dbReference>
<keyword evidence="5" id="KW-1185">Reference proteome</keyword>
<evidence type="ECO:0000313" key="5">
    <source>
        <dbReference type="Proteomes" id="UP000053342"/>
    </source>
</evidence>
<protein>
    <recommendedName>
        <fullName evidence="3">CPAF-like PDZ domain-containing protein</fullName>
    </recommendedName>
</protein>
<dbReference type="RefSeq" id="XP_016268893.1">
    <property type="nucleotide sequence ID" value="XM_016401840.1"/>
</dbReference>
<dbReference type="OrthoDB" id="27214at2759"/>
<proteinExistence type="predicted"/>
<organism evidence="4 5">
    <name type="scientific">Exophiala oligosperma</name>
    <dbReference type="NCBI Taxonomy" id="215243"/>
    <lineage>
        <taxon>Eukaryota</taxon>
        <taxon>Fungi</taxon>
        <taxon>Dikarya</taxon>
        <taxon>Ascomycota</taxon>
        <taxon>Pezizomycotina</taxon>
        <taxon>Eurotiomycetes</taxon>
        <taxon>Chaetothyriomycetidae</taxon>
        <taxon>Chaetothyriales</taxon>
        <taxon>Herpotrichiellaceae</taxon>
        <taxon>Exophiala</taxon>
    </lineage>
</organism>
<evidence type="ECO:0000259" key="3">
    <source>
        <dbReference type="Pfam" id="PF23658"/>
    </source>
</evidence>
<dbReference type="Gene3D" id="3.90.226.10">
    <property type="entry name" value="2-enoyl-CoA Hydratase, Chain A, domain 1"/>
    <property type="match status" value="1"/>
</dbReference>
<keyword evidence="2" id="KW-0732">Signal</keyword>
<accession>A0A0D2CFK2</accession>
<name>A0A0D2CFK2_9EURO</name>
<evidence type="ECO:0000256" key="1">
    <source>
        <dbReference type="SAM" id="MobiDB-lite"/>
    </source>
</evidence>
<dbReference type="InterPro" id="IPR056186">
    <property type="entry name" value="PDZ_CPAF-rel"/>
</dbReference>